<evidence type="ECO:0000313" key="3">
    <source>
        <dbReference type="EMBL" id="KAF7158143.1"/>
    </source>
</evidence>
<dbReference type="Gene3D" id="3.40.50.720">
    <property type="entry name" value="NAD(P)-binding Rossmann-like Domain"/>
    <property type="match status" value="1"/>
</dbReference>
<organism evidence="3 4">
    <name type="scientific">Aspergillus felis</name>
    <dbReference type="NCBI Taxonomy" id="1287682"/>
    <lineage>
        <taxon>Eukaryota</taxon>
        <taxon>Fungi</taxon>
        <taxon>Dikarya</taxon>
        <taxon>Ascomycota</taxon>
        <taxon>Pezizomycotina</taxon>
        <taxon>Eurotiomycetes</taxon>
        <taxon>Eurotiomycetidae</taxon>
        <taxon>Eurotiales</taxon>
        <taxon>Aspergillaceae</taxon>
        <taxon>Aspergillus</taxon>
        <taxon>Aspergillus subgen. Fumigati</taxon>
    </lineage>
</organism>
<keyword evidence="2" id="KW-0560">Oxidoreductase</keyword>
<comment type="similarity">
    <text evidence="1">Belongs to the short-chain dehydrogenases/reductases (SDR) family.</text>
</comment>
<dbReference type="Pfam" id="PF00106">
    <property type="entry name" value="adh_short"/>
    <property type="match status" value="1"/>
</dbReference>
<evidence type="ECO:0000256" key="2">
    <source>
        <dbReference type="ARBA" id="ARBA00023002"/>
    </source>
</evidence>
<dbReference type="Proteomes" id="UP000654922">
    <property type="component" value="Unassembled WGS sequence"/>
</dbReference>
<dbReference type="SUPFAM" id="SSF51735">
    <property type="entry name" value="NAD(P)-binding Rossmann-fold domains"/>
    <property type="match status" value="1"/>
</dbReference>
<evidence type="ECO:0000313" key="4">
    <source>
        <dbReference type="Proteomes" id="UP000654922"/>
    </source>
</evidence>
<reference evidence="3" key="1">
    <citation type="submission" date="2020-06" db="EMBL/GenBank/DDBJ databases">
        <title>Draft genome sequences of strains closely related to Aspergillus parafelis and Aspergillus hiratsukae.</title>
        <authorList>
            <person name="Dos Santos R.A.C."/>
            <person name="Rivero-Menendez O."/>
            <person name="Steenwyk J.L."/>
            <person name="Mead M.E."/>
            <person name="Goldman G.H."/>
            <person name="Alastruey-Izquierdo A."/>
            <person name="Rokas A."/>
        </authorList>
    </citation>
    <scope>NUCLEOTIDE SEQUENCE</scope>
    <source>
        <strain evidence="3">CNM-CM5623</strain>
    </source>
</reference>
<dbReference type="OrthoDB" id="542013at2759"/>
<sequence length="472" mass="53139">MDAQLFATLEDEIWDLLKELEPHEFDYNEAEEMRGRDPTWGFYAFVTDYSADVLEMIPLAMDHLIQVTRRNIRAQSTSAYTDEACHRFKLSVVEDEETLSGASDDRVREEFRAQLRTLQQLNENDWIRAPARNDACLVLDKPTVSMLADLSFPEDIRQDWELFHQKNQGQTVIITGSNTGLGLEAARHFVRLDAARVILAVRSVKKGEDAKASIEASTNRKNVVEVWQIDMSNYDSIKAFVKKCDLLDRLDVVVANAGVLRNTYEECEGTEISITVNVIGTFLLALGVFPVLRRSWKKTGQASRLVITSSVVHENAKFRERHESSIFEAFKKNEKSYLADRYYTSKLLEILLVRSIAAAMEKGPHAAEPVILNCVNPGLCHSELDRDIKGLTGYVLRIAKALIARTTEVGGRTLVHSAAAGIESHGKYMSECKVKEPSKFVRSKEGAIVQQRVHEELLGILEQIQPGITSNI</sequence>
<name>A0A8H6UKF2_9EURO</name>
<dbReference type="EMBL" id="JACBAE010001388">
    <property type="protein sequence ID" value="KAF7158143.1"/>
    <property type="molecule type" value="Genomic_DNA"/>
</dbReference>
<dbReference type="InterPro" id="IPR002347">
    <property type="entry name" value="SDR_fam"/>
</dbReference>
<accession>A0A8H6UKF2</accession>
<evidence type="ECO:0000256" key="1">
    <source>
        <dbReference type="ARBA" id="ARBA00006484"/>
    </source>
</evidence>
<dbReference type="GO" id="GO:0016491">
    <property type="term" value="F:oxidoreductase activity"/>
    <property type="evidence" value="ECO:0007669"/>
    <property type="project" value="UniProtKB-KW"/>
</dbReference>
<proteinExistence type="inferred from homology"/>
<dbReference type="PANTHER" id="PTHR43157">
    <property type="entry name" value="PHOSPHATIDYLINOSITOL-GLYCAN BIOSYNTHESIS CLASS F PROTEIN-RELATED"/>
    <property type="match status" value="1"/>
</dbReference>
<dbReference type="PANTHER" id="PTHR43157:SF31">
    <property type="entry name" value="PHOSPHATIDYLINOSITOL-GLYCAN BIOSYNTHESIS CLASS F PROTEIN"/>
    <property type="match status" value="1"/>
</dbReference>
<dbReference type="AlphaFoldDB" id="A0A8H6UKF2"/>
<protein>
    <submittedName>
        <fullName evidence="3">Uncharacterized protein</fullName>
    </submittedName>
</protein>
<comment type="caution">
    <text evidence="3">The sequence shown here is derived from an EMBL/GenBank/DDBJ whole genome shotgun (WGS) entry which is preliminary data.</text>
</comment>
<dbReference type="PRINTS" id="PR00081">
    <property type="entry name" value="GDHRDH"/>
</dbReference>
<gene>
    <name evidence="3" type="ORF">CNMCM5623_002809</name>
</gene>
<dbReference type="InterPro" id="IPR036291">
    <property type="entry name" value="NAD(P)-bd_dom_sf"/>
</dbReference>